<comment type="caution">
    <text evidence="1">The sequence shown here is derived from an EMBL/GenBank/DDBJ whole genome shotgun (WGS) entry which is preliminary data.</text>
</comment>
<gene>
    <name evidence="1" type="ORF">AWB85_19105</name>
</gene>
<proteinExistence type="predicted"/>
<evidence type="ECO:0000313" key="1">
    <source>
        <dbReference type="EMBL" id="OAT69769.1"/>
    </source>
</evidence>
<protein>
    <submittedName>
        <fullName evidence="1">Uncharacterized protein</fullName>
    </submittedName>
</protein>
<name>A0A179VD05_9MYCO</name>
<dbReference type="EMBL" id="LQYE01000002">
    <property type="protein sequence ID" value="OAT69769.1"/>
    <property type="molecule type" value="Genomic_DNA"/>
</dbReference>
<sequence>MRGRQRTDLFRELGERPVVFGSENALLKTQLADSHLENFKIGYFLNHRGRRIMAVLMRMLRMFVTHANILLFKNQAACSQRSGISVCKVSKSGPEYSGQRSRILNRTM</sequence>
<dbReference type="Proteomes" id="UP000186919">
    <property type="component" value="Unassembled WGS sequence"/>
</dbReference>
<dbReference type="AlphaFoldDB" id="A0A179VD05"/>
<evidence type="ECO:0000313" key="2">
    <source>
        <dbReference type="Proteomes" id="UP000186919"/>
    </source>
</evidence>
<reference evidence="1 2" key="1">
    <citation type="submission" date="2016-01" db="EMBL/GenBank/DDBJ databases">
        <title>Mycobacterium immunogenum strain CD11_6 genome sequencing and assembly.</title>
        <authorList>
            <person name="Kaur G."/>
            <person name="Nair G.R."/>
            <person name="Mayilraj S."/>
        </authorList>
    </citation>
    <scope>NUCLEOTIDE SEQUENCE [LARGE SCALE GENOMIC DNA]</scope>
    <source>
        <strain evidence="1 2">CD11-6</strain>
    </source>
</reference>
<accession>A0A179VD05</accession>
<organism evidence="1 2">
    <name type="scientific">Mycobacteroides immunogenum</name>
    <dbReference type="NCBI Taxonomy" id="83262"/>
    <lineage>
        <taxon>Bacteria</taxon>
        <taxon>Bacillati</taxon>
        <taxon>Actinomycetota</taxon>
        <taxon>Actinomycetes</taxon>
        <taxon>Mycobacteriales</taxon>
        <taxon>Mycobacteriaceae</taxon>
        <taxon>Mycobacteroides</taxon>
    </lineage>
</organism>